<dbReference type="GO" id="GO:0006508">
    <property type="term" value="P:proteolysis"/>
    <property type="evidence" value="ECO:0007669"/>
    <property type="project" value="UniProtKB-KW"/>
</dbReference>
<dbReference type="AlphaFoldDB" id="A0A8C0QGC0"/>
<evidence type="ECO:0000256" key="20">
    <source>
        <dbReference type="ARBA" id="ARBA00071406"/>
    </source>
</evidence>
<keyword evidence="5" id="KW-0336">GPI-anchor</keyword>
<evidence type="ECO:0000256" key="15">
    <source>
        <dbReference type="ARBA" id="ARBA00023180"/>
    </source>
</evidence>
<evidence type="ECO:0000256" key="12">
    <source>
        <dbReference type="ARBA" id="ARBA00023049"/>
    </source>
</evidence>
<evidence type="ECO:0000256" key="14">
    <source>
        <dbReference type="ARBA" id="ARBA00023157"/>
    </source>
</evidence>
<dbReference type="InterPro" id="IPR057247">
    <property type="entry name" value="CARBOXYPEPT_ZN_2"/>
</dbReference>
<keyword evidence="7" id="KW-0645">Protease</keyword>
<dbReference type="SUPFAM" id="SSF53187">
    <property type="entry name" value="Zn-dependent exopeptidases"/>
    <property type="match status" value="1"/>
</dbReference>
<dbReference type="PROSITE" id="PS52035">
    <property type="entry name" value="PEPTIDASE_M14"/>
    <property type="match status" value="1"/>
</dbReference>
<evidence type="ECO:0000256" key="4">
    <source>
        <dbReference type="ARBA" id="ARBA00022475"/>
    </source>
</evidence>
<keyword evidence="8" id="KW-0479">Metal-binding</keyword>
<sequence>MVGRLEIGTVGPEVGTGGAGDGDGGPRGRGGGEMPSWGRGRRGVPTYGRLGTELGTAGGRPREGRGGAEVGPEVGDGDGGLAVRSAALVSPQSMQVARLCLGLLLPAAAALEFAYHHQEQMEAFLKTVARNYSSITRLHSIGKSVQGRNLWVLVVGRFPKEHRVGIPEFKYVANMHGDETVGRELLLHLIEHLVTRDGKDLEITNLINSTRMHFMPSMNPDGFEAVRKPDCFYSNGRENSNHYDLNRNFPDAFEPNDVSRQPEAAAVMAWLEAETFVLSANLHGGALVASYPFDNGVPATGTSHSRSLTPDDDVFQHLAHVYASRNPTMKKGDQCKDKMDFPNGITNGYAWYPLRGGMQDYNYIWEQCFEITLELSCCKYPHEEKLPFFWNKNKASLIEYIKQVHLGVKGQVFDQNGNPLPNVIVEVQDRKHICPYKTNKLGEYYLLLLPGSYVLNVTVPGHDPYLTKVVIPEKSEKFSALKKDILLPFRGQLDSIPVSTPLCPKIPLYRNLPSHSAATKPGLFIFLVTAFHIFVK</sequence>
<evidence type="ECO:0000256" key="6">
    <source>
        <dbReference type="ARBA" id="ARBA00022645"/>
    </source>
</evidence>
<keyword evidence="13" id="KW-0472">Membrane</keyword>
<dbReference type="Proteomes" id="UP000694542">
    <property type="component" value="Chromosome 10"/>
</dbReference>
<dbReference type="EC" id="3.4.17.12" evidence="19"/>
<evidence type="ECO:0000256" key="7">
    <source>
        <dbReference type="ARBA" id="ARBA00022670"/>
    </source>
</evidence>
<dbReference type="GO" id="GO:0008270">
    <property type="term" value="F:zinc ion binding"/>
    <property type="evidence" value="ECO:0007669"/>
    <property type="project" value="InterPro"/>
</dbReference>
<keyword evidence="11" id="KW-0862">Zinc</keyword>
<dbReference type="CDD" id="cd11308">
    <property type="entry name" value="Peptidase_M14NE-CP-C_like"/>
    <property type="match status" value="1"/>
</dbReference>
<comment type="function">
    <text evidence="18">Specifically removes C-terminal basic residues (Arg or Lys) from peptides and proteins. It is believed to play important roles in the control of peptide hormone and growth factor activity at the cell surface, and in the membrane-localized degradation of extracellular proteins.</text>
</comment>
<dbReference type="FunFam" id="2.60.40.1120:FF:000014">
    <property type="entry name" value="Carboxypeptidase M"/>
    <property type="match status" value="1"/>
</dbReference>
<evidence type="ECO:0000256" key="2">
    <source>
        <dbReference type="ARBA" id="ARBA00004609"/>
    </source>
</evidence>
<proteinExistence type="inferred from homology"/>
<dbReference type="SMART" id="SM00631">
    <property type="entry name" value="Zn_pept"/>
    <property type="match status" value="1"/>
</dbReference>
<evidence type="ECO:0000256" key="8">
    <source>
        <dbReference type="ARBA" id="ARBA00022723"/>
    </source>
</evidence>
<dbReference type="GO" id="GO:0098552">
    <property type="term" value="C:side of membrane"/>
    <property type="evidence" value="ECO:0007669"/>
    <property type="project" value="UniProtKB-KW"/>
</dbReference>
<feature type="compositionally biased region" description="Gly residues" evidence="22">
    <location>
        <begin position="14"/>
        <end position="33"/>
    </location>
</feature>
<keyword evidence="14" id="KW-1015">Disulfide bond</keyword>
<evidence type="ECO:0000256" key="10">
    <source>
        <dbReference type="ARBA" id="ARBA00022801"/>
    </source>
</evidence>
<dbReference type="PANTHER" id="PTHR11532">
    <property type="entry name" value="PROTEASE M14 CARBOXYPEPTIDASE"/>
    <property type="match status" value="1"/>
</dbReference>
<name>A0A8C0QGC0_CANLF</name>
<dbReference type="InterPro" id="IPR008969">
    <property type="entry name" value="CarboxyPept-like_regulatory"/>
</dbReference>
<feature type="active site" description="Proton donor/acceptor" evidence="21">
    <location>
        <position position="374"/>
    </location>
</feature>
<evidence type="ECO:0000256" key="18">
    <source>
        <dbReference type="ARBA" id="ARBA00055226"/>
    </source>
</evidence>
<evidence type="ECO:0000256" key="13">
    <source>
        <dbReference type="ARBA" id="ARBA00023136"/>
    </source>
</evidence>
<keyword evidence="10" id="KW-0378">Hydrolase</keyword>
<evidence type="ECO:0000256" key="3">
    <source>
        <dbReference type="ARBA" id="ARBA00005988"/>
    </source>
</evidence>
<comment type="cofactor">
    <cofactor evidence="1">
        <name>Zn(2+)</name>
        <dbReference type="ChEBI" id="CHEBI:29105"/>
    </cofactor>
</comment>
<protein>
    <recommendedName>
        <fullName evidence="20">Carboxypeptidase M</fullName>
        <ecNumber evidence="19">3.4.17.12</ecNumber>
    </recommendedName>
</protein>
<dbReference type="Gene3D" id="3.40.630.10">
    <property type="entry name" value="Zn peptidases"/>
    <property type="match status" value="1"/>
</dbReference>
<dbReference type="Pfam" id="PF00246">
    <property type="entry name" value="Peptidase_M14"/>
    <property type="match status" value="1"/>
</dbReference>
<dbReference type="PROSITE" id="PS00132">
    <property type="entry name" value="CARBOXYPEPT_ZN_1"/>
    <property type="match status" value="1"/>
</dbReference>
<keyword evidence="9" id="KW-0732">Signal</keyword>
<organism evidence="24 25">
    <name type="scientific">Canis lupus familiaris</name>
    <name type="common">Dog</name>
    <name type="synonym">Canis familiaris</name>
    <dbReference type="NCBI Taxonomy" id="9615"/>
    <lineage>
        <taxon>Eukaryota</taxon>
        <taxon>Metazoa</taxon>
        <taxon>Chordata</taxon>
        <taxon>Craniata</taxon>
        <taxon>Vertebrata</taxon>
        <taxon>Euteleostomi</taxon>
        <taxon>Mammalia</taxon>
        <taxon>Eutheria</taxon>
        <taxon>Laurasiatheria</taxon>
        <taxon>Carnivora</taxon>
        <taxon>Caniformia</taxon>
        <taxon>Canidae</taxon>
        <taxon>Canis</taxon>
    </lineage>
</organism>
<accession>A0A8C0QGC0</accession>
<evidence type="ECO:0000256" key="1">
    <source>
        <dbReference type="ARBA" id="ARBA00001947"/>
    </source>
</evidence>
<evidence type="ECO:0000256" key="5">
    <source>
        <dbReference type="ARBA" id="ARBA00022622"/>
    </source>
</evidence>
<feature type="domain" description="Peptidase M14" evidence="23">
    <location>
        <begin position="114"/>
        <end position="404"/>
    </location>
</feature>
<dbReference type="Pfam" id="PF13620">
    <property type="entry name" value="CarboxypepD_reg"/>
    <property type="match status" value="1"/>
</dbReference>
<evidence type="ECO:0000313" key="25">
    <source>
        <dbReference type="Proteomes" id="UP000694542"/>
    </source>
</evidence>
<dbReference type="PRINTS" id="PR00765">
    <property type="entry name" value="CRBOXYPTASEA"/>
</dbReference>
<keyword evidence="6" id="KW-0121">Carboxypeptidase</keyword>
<comment type="subcellular location">
    <subcellularLocation>
        <location evidence="2">Cell membrane</location>
        <topology evidence="2">Lipid-anchor</topology>
        <topology evidence="2">GPI-anchor</topology>
    </subcellularLocation>
</comment>
<dbReference type="PROSITE" id="PS00133">
    <property type="entry name" value="CARBOXYPEPT_ZN_2"/>
    <property type="match status" value="1"/>
</dbReference>
<keyword evidence="12" id="KW-0482">Metalloprotease</keyword>
<evidence type="ECO:0000256" key="9">
    <source>
        <dbReference type="ARBA" id="ARBA00022729"/>
    </source>
</evidence>
<evidence type="ECO:0000256" key="11">
    <source>
        <dbReference type="ARBA" id="ARBA00022833"/>
    </source>
</evidence>
<dbReference type="GO" id="GO:0004181">
    <property type="term" value="F:metallocarboxypeptidase activity"/>
    <property type="evidence" value="ECO:0007669"/>
    <property type="project" value="InterPro"/>
</dbReference>
<reference evidence="24" key="2">
    <citation type="submission" date="2025-08" db="UniProtKB">
        <authorList>
            <consortium name="Ensembl"/>
        </authorList>
    </citation>
    <scope>IDENTIFICATION</scope>
</reference>
<dbReference type="SUPFAM" id="SSF49464">
    <property type="entry name" value="Carboxypeptidase regulatory domain-like"/>
    <property type="match status" value="1"/>
</dbReference>
<dbReference type="PANTHER" id="PTHR11532:SF84">
    <property type="entry name" value="CARBOXYPEPTIDASE M"/>
    <property type="match status" value="1"/>
</dbReference>
<dbReference type="InterPro" id="IPR050753">
    <property type="entry name" value="Peptidase_M14_domain"/>
</dbReference>
<evidence type="ECO:0000313" key="24">
    <source>
        <dbReference type="Ensembl" id="ENSCAFP00040011791.1"/>
    </source>
</evidence>
<dbReference type="InterPro" id="IPR057246">
    <property type="entry name" value="CARBOXYPEPT_ZN_1"/>
</dbReference>
<dbReference type="GO" id="GO:0005886">
    <property type="term" value="C:plasma membrane"/>
    <property type="evidence" value="ECO:0007669"/>
    <property type="project" value="UniProtKB-SubCell"/>
</dbReference>
<dbReference type="InterPro" id="IPR000834">
    <property type="entry name" value="Peptidase_M14"/>
</dbReference>
<feature type="region of interest" description="Disordered" evidence="22">
    <location>
        <begin position="1"/>
        <end position="76"/>
    </location>
</feature>
<evidence type="ECO:0000256" key="21">
    <source>
        <dbReference type="PROSITE-ProRule" id="PRU01379"/>
    </source>
</evidence>
<comment type="similarity">
    <text evidence="3 21">Belongs to the peptidase M14 family.</text>
</comment>
<comment type="catalytic activity">
    <reaction evidence="17">
        <text>Cleavage of C-terminal arginine or lysine residues from polypeptides.</text>
        <dbReference type="EC" id="3.4.17.12"/>
    </reaction>
</comment>
<evidence type="ECO:0000256" key="22">
    <source>
        <dbReference type="SAM" id="MobiDB-lite"/>
    </source>
</evidence>
<reference evidence="24" key="1">
    <citation type="submission" date="2018-10" db="EMBL/GenBank/DDBJ databases">
        <title>De novo assembly of a Great Dane genome.</title>
        <authorList>
            <person name="Kidd J.M."/>
            <person name="Pendleton A.L."/>
            <person name="Shen F."/>
            <person name="Emery S."/>
        </authorList>
    </citation>
    <scope>NUCLEOTIDE SEQUENCE [LARGE SCALE GENOMIC DNA]</scope>
    <source>
        <strain evidence="24">Great Dane</strain>
    </source>
</reference>
<keyword evidence="16" id="KW-0449">Lipoprotein</keyword>
<dbReference type="Gene3D" id="2.60.40.1120">
    <property type="entry name" value="Carboxypeptidase-like, regulatory domain"/>
    <property type="match status" value="1"/>
</dbReference>
<evidence type="ECO:0000259" key="23">
    <source>
        <dbReference type="PROSITE" id="PS52035"/>
    </source>
</evidence>
<evidence type="ECO:0000256" key="17">
    <source>
        <dbReference type="ARBA" id="ARBA00050560"/>
    </source>
</evidence>
<keyword evidence="15" id="KW-0325">Glycoprotein</keyword>
<evidence type="ECO:0000256" key="16">
    <source>
        <dbReference type="ARBA" id="ARBA00023288"/>
    </source>
</evidence>
<dbReference type="FunFam" id="3.40.630.10:FF:000041">
    <property type="entry name" value="Carboxypeptidase M"/>
    <property type="match status" value="1"/>
</dbReference>
<evidence type="ECO:0000256" key="19">
    <source>
        <dbReference type="ARBA" id="ARBA00066556"/>
    </source>
</evidence>
<keyword evidence="4" id="KW-1003">Cell membrane</keyword>
<dbReference type="Ensembl" id="ENSCAFT00040013614.1">
    <property type="protein sequence ID" value="ENSCAFP00040011791.1"/>
    <property type="gene ID" value="ENSCAFG00040007302.1"/>
</dbReference>